<keyword evidence="3" id="KW-1185">Reference proteome</keyword>
<feature type="chain" id="PRO_5022879067" evidence="1">
    <location>
        <begin position="27"/>
        <end position="129"/>
    </location>
</feature>
<dbReference type="InterPro" id="IPR010780">
    <property type="entry name" value="DUF1375"/>
</dbReference>
<dbReference type="Pfam" id="PF07119">
    <property type="entry name" value="DUF1375"/>
    <property type="match status" value="1"/>
</dbReference>
<proteinExistence type="predicted"/>
<reference evidence="3" key="1">
    <citation type="submission" date="2019-08" db="EMBL/GenBank/DDBJ databases">
        <title>Limnoglobus roseus gen. nov., sp. nov., a novel freshwater planctomycete with a giant genome from the family Gemmataceae.</title>
        <authorList>
            <person name="Kulichevskaya I.S."/>
            <person name="Naumoff D.G."/>
            <person name="Miroshnikov K."/>
            <person name="Ivanova A."/>
            <person name="Philippov D.A."/>
            <person name="Hakobyan A."/>
            <person name="Rijpstra I.C."/>
            <person name="Sinninghe Damste J.S."/>
            <person name="Liesack W."/>
            <person name="Dedysh S.N."/>
        </authorList>
    </citation>
    <scope>NUCLEOTIDE SEQUENCE [LARGE SCALE GENOMIC DNA]</scope>
    <source>
        <strain evidence="3">PX52</strain>
    </source>
</reference>
<dbReference type="KEGG" id="lrs:PX52LOC_01799"/>
<dbReference type="Proteomes" id="UP000324974">
    <property type="component" value="Chromosome"/>
</dbReference>
<feature type="signal peptide" evidence="1">
    <location>
        <begin position="1"/>
        <end position="26"/>
    </location>
</feature>
<dbReference type="AlphaFoldDB" id="A0A5C1ACW9"/>
<organism evidence="2 3">
    <name type="scientific">Limnoglobus roseus</name>
    <dbReference type="NCBI Taxonomy" id="2598579"/>
    <lineage>
        <taxon>Bacteria</taxon>
        <taxon>Pseudomonadati</taxon>
        <taxon>Planctomycetota</taxon>
        <taxon>Planctomycetia</taxon>
        <taxon>Gemmatales</taxon>
        <taxon>Gemmataceae</taxon>
        <taxon>Limnoglobus</taxon>
    </lineage>
</organism>
<protein>
    <submittedName>
        <fullName evidence="2">YceK/YidQ family lipoprotein</fullName>
    </submittedName>
</protein>
<keyword evidence="1" id="KW-0732">Signal</keyword>
<keyword evidence="2" id="KW-0449">Lipoprotein</keyword>
<dbReference type="EMBL" id="CP042425">
    <property type="protein sequence ID" value="QEL14898.1"/>
    <property type="molecule type" value="Genomic_DNA"/>
</dbReference>
<evidence type="ECO:0000313" key="3">
    <source>
        <dbReference type="Proteomes" id="UP000324974"/>
    </source>
</evidence>
<dbReference type="PROSITE" id="PS51257">
    <property type="entry name" value="PROKAR_LIPOPROTEIN"/>
    <property type="match status" value="1"/>
</dbReference>
<gene>
    <name evidence="2" type="ORF">PX52LOC_01799</name>
</gene>
<evidence type="ECO:0000313" key="2">
    <source>
        <dbReference type="EMBL" id="QEL14898.1"/>
    </source>
</evidence>
<accession>A0A5C1ACW9</accession>
<name>A0A5C1ACW9_9BACT</name>
<evidence type="ECO:0000256" key="1">
    <source>
        <dbReference type="SAM" id="SignalP"/>
    </source>
</evidence>
<sequence>MARRTKRMIILAAALLSGGCGTVANVALPLEASVNVGPEASFEEKAASRINCPPPRLVYGGVQFDYSVLCSLARGRWSYLNLIYVPMATLDLPLSAVGDTVTLPVTLARLLSGREAGIPDPPAPLPTER</sequence>
<dbReference type="RefSeq" id="WP_168218874.1">
    <property type="nucleotide sequence ID" value="NZ_CP042425.1"/>
</dbReference>